<organism evidence="1">
    <name type="scientific">viral metagenome</name>
    <dbReference type="NCBI Taxonomy" id="1070528"/>
    <lineage>
        <taxon>unclassified sequences</taxon>
        <taxon>metagenomes</taxon>
        <taxon>organismal metagenomes</taxon>
    </lineage>
</organism>
<sequence>MNYKDFRDFTDDEWQDYSNDLYDYVYEHYDDFQTCDIHEHINENSNIYRKACEMHPDHDEKQRRSLCIAFTIITYLKFSL</sequence>
<name>A0A6C0EA82_9ZZZZ</name>
<proteinExistence type="predicted"/>
<accession>A0A6C0EA82</accession>
<evidence type="ECO:0000313" key="1">
    <source>
        <dbReference type="EMBL" id="QHT26046.1"/>
    </source>
</evidence>
<dbReference type="AlphaFoldDB" id="A0A6C0EA82"/>
<dbReference type="EMBL" id="MN739778">
    <property type="protein sequence ID" value="QHT26046.1"/>
    <property type="molecule type" value="Genomic_DNA"/>
</dbReference>
<protein>
    <submittedName>
        <fullName evidence="1">Uncharacterized protein</fullName>
    </submittedName>
</protein>
<reference evidence="1" key="1">
    <citation type="journal article" date="2020" name="Nature">
        <title>Giant virus diversity and host interactions through global metagenomics.</title>
        <authorList>
            <person name="Schulz F."/>
            <person name="Roux S."/>
            <person name="Paez-Espino D."/>
            <person name="Jungbluth S."/>
            <person name="Walsh D.A."/>
            <person name="Denef V.J."/>
            <person name="McMahon K.D."/>
            <person name="Konstantinidis K.T."/>
            <person name="Eloe-Fadrosh E.A."/>
            <person name="Kyrpides N.C."/>
            <person name="Woyke T."/>
        </authorList>
    </citation>
    <scope>NUCLEOTIDE SEQUENCE</scope>
    <source>
        <strain evidence="1">GVMAG-M-3300023179-27</strain>
    </source>
</reference>